<organism evidence="2 3">
    <name type="scientific">Austropuccinia psidii MF-1</name>
    <dbReference type="NCBI Taxonomy" id="1389203"/>
    <lineage>
        <taxon>Eukaryota</taxon>
        <taxon>Fungi</taxon>
        <taxon>Dikarya</taxon>
        <taxon>Basidiomycota</taxon>
        <taxon>Pucciniomycotina</taxon>
        <taxon>Pucciniomycetes</taxon>
        <taxon>Pucciniales</taxon>
        <taxon>Sphaerophragmiaceae</taxon>
        <taxon>Austropuccinia</taxon>
    </lineage>
</organism>
<dbReference type="AlphaFoldDB" id="A0A9Q3BDD2"/>
<dbReference type="EMBL" id="AVOT02000522">
    <property type="protein sequence ID" value="MBW0463304.1"/>
    <property type="molecule type" value="Genomic_DNA"/>
</dbReference>
<evidence type="ECO:0000313" key="2">
    <source>
        <dbReference type="EMBL" id="MBW0463304.1"/>
    </source>
</evidence>
<sequence length="153" mass="16961">MGALVVFDESKTQADNSGKPTTNILEIEQLFDTASIKEIEYQDEQSKLMNMLATMHLDAHATYNKAINSSASLKGKDTIDSELGSMVKMGVWTEVKRGGTKSLLGTRWVFTVKQYLAGEITHYKARVVVQGHQQIKGINFNETFAPTPTFTSL</sequence>
<accession>A0A9Q3BDD2</accession>
<dbReference type="OrthoDB" id="1749346at2759"/>
<dbReference type="Proteomes" id="UP000765509">
    <property type="component" value="Unassembled WGS sequence"/>
</dbReference>
<dbReference type="InterPro" id="IPR013103">
    <property type="entry name" value="RVT_2"/>
</dbReference>
<feature type="domain" description="Reverse transcriptase Ty1/copia-type" evidence="1">
    <location>
        <begin position="91"/>
        <end position="149"/>
    </location>
</feature>
<reference evidence="2" key="1">
    <citation type="submission" date="2021-03" db="EMBL/GenBank/DDBJ databases">
        <title>Draft genome sequence of rust myrtle Austropuccinia psidii MF-1, a brazilian biotype.</title>
        <authorList>
            <person name="Quecine M.C."/>
            <person name="Pachon D.M.R."/>
            <person name="Bonatelli M.L."/>
            <person name="Correr F.H."/>
            <person name="Franceschini L.M."/>
            <person name="Leite T.F."/>
            <person name="Margarido G.R.A."/>
            <person name="Almeida C.A."/>
            <person name="Ferrarezi J.A."/>
            <person name="Labate C.A."/>
        </authorList>
    </citation>
    <scope>NUCLEOTIDE SEQUENCE</scope>
    <source>
        <strain evidence="2">MF-1</strain>
    </source>
</reference>
<comment type="caution">
    <text evidence="2">The sequence shown here is derived from an EMBL/GenBank/DDBJ whole genome shotgun (WGS) entry which is preliminary data.</text>
</comment>
<proteinExistence type="predicted"/>
<gene>
    <name evidence="2" type="ORF">O181_003019</name>
</gene>
<evidence type="ECO:0000313" key="3">
    <source>
        <dbReference type="Proteomes" id="UP000765509"/>
    </source>
</evidence>
<evidence type="ECO:0000259" key="1">
    <source>
        <dbReference type="Pfam" id="PF07727"/>
    </source>
</evidence>
<protein>
    <recommendedName>
        <fullName evidence="1">Reverse transcriptase Ty1/copia-type domain-containing protein</fullName>
    </recommendedName>
</protein>
<name>A0A9Q3BDD2_9BASI</name>
<keyword evidence="3" id="KW-1185">Reference proteome</keyword>
<dbReference type="Pfam" id="PF07727">
    <property type="entry name" value="RVT_2"/>
    <property type="match status" value="1"/>
</dbReference>